<evidence type="ECO:0000256" key="1">
    <source>
        <dbReference type="ARBA" id="ARBA00001946"/>
    </source>
</evidence>
<dbReference type="PRINTS" id="PR00502">
    <property type="entry name" value="NUDIXFAMILY"/>
</dbReference>
<dbReference type="PANTHER" id="PTHR43046:SF16">
    <property type="entry name" value="ADP-RIBOSE PYROPHOSPHATASE YJHB-RELATED"/>
    <property type="match status" value="1"/>
</dbReference>
<feature type="domain" description="Nudix hydrolase" evidence="5">
    <location>
        <begin position="48"/>
        <end position="179"/>
    </location>
</feature>
<evidence type="ECO:0000313" key="6">
    <source>
        <dbReference type="EMBL" id="ABD86945.1"/>
    </source>
</evidence>
<name>Q219J1_RHOPB</name>
<dbReference type="Pfam" id="PF00293">
    <property type="entry name" value="NUDIX"/>
    <property type="match status" value="1"/>
</dbReference>
<dbReference type="SUPFAM" id="SSF55811">
    <property type="entry name" value="Nudix"/>
    <property type="match status" value="1"/>
</dbReference>
<dbReference type="PANTHER" id="PTHR43046">
    <property type="entry name" value="GDP-MANNOSE MANNOSYL HYDROLASE"/>
    <property type="match status" value="1"/>
</dbReference>
<comment type="cofactor">
    <cofactor evidence="1">
        <name>Mg(2+)</name>
        <dbReference type="ChEBI" id="CHEBI:18420"/>
    </cofactor>
</comment>
<dbReference type="CDD" id="cd04680">
    <property type="entry name" value="NUDIX_Hydrolase"/>
    <property type="match status" value="1"/>
</dbReference>
<dbReference type="InterPro" id="IPR020476">
    <property type="entry name" value="Nudix_hydrolase"/>
</dbReference>
<gene>
    <name evidence="6" type="ordered locus">RPC_1383</name>
</gene>
<dbReference type="Gene3D" id="3.90.79.10">
    <property type="entry name" value="Nucleoside Triphosphate Pyrophosphohydrolase"/>
    <property type="match status" value="1"/>
</dbReference>
<dbReference type="InterPro" id="IPR000086">
    <property type="entry name" value="NUDIX_hydrolase_dom"/>
</dbReference>
<dbReference type="EMBL" id="CP000301">
    <property type="protein sequence ID" value="ABD86945.1"/>
    <property type="molecule type" value="Genomic_DNA"/>
</dbReference>
<feature type="region of interest" description="Disordered" evidence="4">
    <location>
        <begin position="1"/>
        <end position="25"/>
    </location>
</feature>
<dbReference type="KEGG" id="rpc:RPC_1383"/>
<organism evidence="6">
    <name type="scientific">Rhodopseudomonas palustris (strain BisB18)</name>
    <dbReference type="NCBI Taxonomy" id="316056"/>
    <lineage>
        <taxon>Bacteria</taxon>
        <taxon>Pseudomonadati</taxon>
        <taxon>Pseudomonadota</taxon>
        <taxon>Alphaproteobacteria</taxon>
        <taxon>Hyphomicrobiales</taxon>
        <taxon>Nitrobacteraceae</taxon>
        <taxon>Rhodopseudomonas</taxon>
    </lineage>
</organism>
<comment type="similarity">
    <text evidence="3">Belongs to the Nudix hydrolase family.</text>
</comment>
<dbReference type="GO" id="GO:0016787">
    <property type="term" value="F:hydrolase activity"/>
    <property type="evidence" value="ECO:0007669"/>
    <property type="project" value="UniProtKB-KW"/>
</dbReference>
<dbReference type="InterPro" id="IPR015797">
    <property type="entry name" value="NUDIX_hydrolase-like_dom_sf"/>
</dbReference>
<accession>Q219J1</accession>
<dbReference type="PROSITE" id="PS51462">
    <property type="entry name" value="NUDIX"/>
    <property type="match status" value="1"/>
</dbReference>
<evidence type="ECO:0000256" key="4">
    <source>
        <dbReference type="SAM" id="MobiDB-lite"/>
    </source>
</evidence>
<sequence>MKAADVLASWPAGRKRHGSGPREDSVVSNMQKLRRALEPALRRVFHLYWRLARGMTLGVRGLVLDDAGRVFLIRHTYVSGWHLPGGGVEVGETFREALCREVMEEGRIEIVGEPDLHGVFLNSHVSPRDHVAVYVIRQFRQDRVPAPNREIAESGFFAVDALPAGTTLGTRLRIAEVLDGARPPLTWRPAAEP</sequence>
<evidence type="ECO:0000256" key="3">
    <source>
        <dbReference type="RuleBase" id="RU003476"/>
    </source>
</evidence>
<evidence type="ECO:0000259" key="5">
    <source>
        <dbReference type="PROSITE" id="PS51462"/>
    </source>
</evidence>
<dbReference type="InterPro" id="IPR020084">
    <property type="entry name" value="NUDIX_hydrolase_CS"/>
</dbReference>
<keyword evidence="2 3" id="KW-0378">Hydrolase</keyword>
<dbReference type="eggNOG" id="COG1051">
    <property type="taxonomic scope" value="Bacteria"/>
</dbReference>
<dbReference type="AlphaFoldDB" id="Q219J1"/>
<reference evidence="6" key="1">
    <citation type="submission" date="2006-03" db="EMBL/GenBank/DDBJ databases">
        <title>Complete sequence of Rhodopseudomonas palustris BisB18.</title>
        <authorList>
            <consortium name="US DOE Joint Genome Institute"/>
            <person name="Copeland A."/>
            <person name="Lucas S."/>
            <person name="Lapidus A."/>
            <person name="Barry K."/>
            <person name="Detter J.C."/>
            <person name="Glavina del Rio T."/>
            <person name="Hammon N."/>
            <person name="Israni S."/>
            <person name="Dalin E."/>
            <person name="Tice H."/>
            <person name="Pitluck S."/>
            <person name="Chain P."/>
            <person name="Malfatti S."/>
            <person name="Shin M."/>
            <person name="Vergez L."/>
            <person name="Schmutz J."/>
            <person name="Larimer F."/>
            <person name="Land M."/>
            <person name="Hauser L."/>
            <person name="Pelletier D.A."/>
            <person name="Kyrpides N."/>
            <person name="Anderson I."/>
            <person name="Oda Y."/>
            <person name="Harwood C.S."/>
            <person name="Richardson P."/>
        </authorList>
    </citation>
    <scope>NUCLEOTIDE SEQUENCE [LARGE SCALE GENOMIC DNA]</scope>
    <source>
        <strain evidence="6">BisB18</strain>
    </source>
</reference>
<dbReference type="PROSITE" id="PS00893">
    <property type="entry name" value="NUDIX_BOX"/>
    <property type="match status" value="1"/>
</dbReference>
<dbReference type="HOGENOM" id="CLU_037162_10_1_5"/>
<evidence type="ECO:0000256" key="2">
    <source>
        <dbReference type="ARBA" id="ARBA00022801"/>
    </source>
</evidence>
<dbReference type="STRING" id="316056.RPC_1383"/>
<proteinExistence type="inferred from homology"/>
<protein>
    <submittedName>
        <fullName evidence="6">NUDIX hydrolase</fullName>
    </submittedName>
</protein>